<gene>
    <name evidence="2" type="ORF">G4Z02_08600</name>
</gene>
<sequence length="108" mass="11888">MFITLSQNMKTINAITIPEVDITSWEDTVVQGEYYYKDQIGATVEVTITDGTITDIRFIEHLYGLGGKAEVIIDDIIAQQTLQVDDVAGATTSSHVIKLAILNALEEE</sequence>
<dbReference type="Gene3D" id="3.90.1010.20">
    <property type="match status" value="1"/>
</dbReference>
<dbReference type="KEGG" id="xcl:G4Z02_08600"/>
<feature type="domain" description="FMN-binding" evidence="1">
    <location>
        <begin position="35"/>
        <end position="108"/>
    </location>
</feature>
<reference evidence="2 3" key="1">
    <citation type="submission" date="2020-02" db="EMBL/GenBank/DDBJ databases">
        <authorList>
            <person name="Zheng R.K."/>
            <person name="Sun C.M."/>
        </authorList>
    </citation>
    <scope>NUCLEOTIDE SEQUENCE [LARGE SCALE GENOMIC DNA]</scope>
    <source>
        <strain evidence="3">zrk13</strain>
    </source>
</reference>
<keyword evidence="3" id="KW-1185">Reference proteome</keyword>
<evidence type="ECO:0000313" key="3">
    <source>
        <dbReference type="Proteomes" id="UP000514720"/>
    </source>
</evidence>
<dbReference type="InterPro" id="IPR007329">
    <property type="entry name" value="FMN-bd"/>
</dbReference>
<dbReference type="SMART" id="SM00900">
    <property type="entry name" value="FMN_bind"/>
    <property type="match status" value="1"/>
</dbReference>
<dbReference type="Proteomes" id="UP000514720">
    <property type="component" value="Chromosome"/>
</dbReference>
<proteinExistence type="predicted"/>
<organism evidence="2 3">
    <name type="scientific">Candidatus Xianfuyuplasma coldseepsis</name>
    <dbReference type="NCBI Taxonomy" id="2782163"/>
    <lineage>
        <taxon>Bacteria</taxon>
        <taxon>Bacillati</taxon>
        <taxon>Mycoplasmatota</taxon>
        <taxon>Mollicutes</taxon>
        <taxon>Candidatus Izemoplasmatales</taxon>
        <taxon>Candidatus Izemoplasmataceae</taxon>
        <taxon>Candidatus Xianfuyuplasma</taxon>
    </lineage>
</organism>
<evidence type="ECO:0000313" key="2">
    <source>
        <dbReference type="EMBL" id="QMS86042.1"/>
    </source>
</evidence>
<dbReference type="GO" id="GO:0010181">
    <property type="term" value="F:FMN binding"/>
    <property type="evidence" value="ECO:0007669"/>
    <property type="project" value="InterPro"/>
</dbReference>
<dbReference type="Pfam" id="PF04205">
    <property type="entry name" value="FMN_bind"/>
    <property type="match status" value="1"/>
</dbReference>
<name>A0A7L7KUS7_9MOLU</name>
<dbReference type="GO" id="GO:0016020">
    <property type="term" value="C:membrane"/>
    <property type="evidence" value="ECO:0007669"/>
    <property type="project" value="InterPro"/>
</dbReference>
<dbReference type="EMBL" id="CP048914">
    <property type="protein sequence ID" value="QMS86042.1"/>
    <property type="molecule type" value="Genomic_DNA"/>
</dbReference>
<dbReference type="AlphaFoldDB" id="A0A7L7KUS7"/>
<evidence type="ECO:0000259" key="1">
    <source>
        <dbReference type="SMART" id="SM00900"/>
    </source>
</evidence>
<accession>A0A7L7KUS7</accession>
<protein>
    <submittedName>
        <fullName evidence="2">FMN-binding protein</fullName>
    </submittedName>
</protein>